<protein>
    <submittedName>
        <fullName evidence="2">Uncharacterized protein</fullName>
    </submittedName>
</protein>
<sequence length="85" mass="9828">MNRHICWILNILNYTQLSFTMVIFQDAFWRLIGVPLFVATSFTLALVSSGLSKTLKSHHKIWKISAILNIVNIVLAYILARFFIM</sequence>
<name>K9AYK4_9STAP</name>
<organism evidence="2 3">
    <name type="scientific">Staphylococcus massiliensis S46</name>
    <dbReference type="NCBI Taxonomy" id="1229783"/>
    <lineage>
        <taxon>Bacteria</taxon>
        <taxon>Bacillati</taxon>
        <taxon>Bacillota</taxon>
        <taxon>Bacilli</taxon>
        <taxon>Bacillales</taxon>
        <taxon>Staphylococcaceae</taxon>
        <taxon>Staphylococcus</taxon>
    </lineage>
</organism>
<evidence type="ECO:0000256" key="1">
    <source>
        <dbReference type="SAM" id="Phobius"/>
    </source>
</evidence>
<keyword evidence="1" id="KW-0812">Transmembrane</keyword>
<reference evidence="2 3" key="1">
    <citation type="journal article" date="2013" name="Genome Announc.">
        <title>Genome Sequence of Staphylococcus massiliensis Strain S46, Isolated from the Surface of Healthy Human Skin.</title>
        <authorList>
            <person name="Srivastav R."/>
            <person name="Singh A."/>
            <person name="Jangir P.K."/>
            <person name="Kumari C."/>
            <person name="Muduli S."/>
            <person name="Sharma R."/>
        </authorList>
    </citation>
    <scope>NUCLEOTIDE SEQUENCE [LARGE SCALE GENOMIC DNA]</scope>
    <source>
        <strain evidence="2 3">S46</strain>
    </source>
</reference>
<evidence type="ECO:0000313" key="3">
    <source>
        <dbReference type="Proteomes" id="UP000009885"/>
    </source>
</evidence>
<dbReference type="Proteomes" id="UP000009885">
    <property type="component" value="Unassembled WGS sequence"/>
</dbReference>
<dbReference type="EMBL" id="AMSQ01000016">
    <property type="protein sequence ID" value="EKU46600.1"/>
    <property type="molecule type" value="Genomic_DNA"/>
</dbReference>
<feature type="transmembrane region" description="Helical" evidence="1">
    <location>
        <begin position="61"/>
        <end position="84"/>
    </location>
</feature>
<dbReference type="AlphaFoldDB" id="K9AYK4"/>
<gene>
    <name evidence="2" type="ORF">C273_09136</name>
</gene>
<keyword evidence="1" id="KW-1133">Transmembrane helix</keyword>
<keyword evidence="3" id="KW-1185">Reference proteome</keyword>
<proteinExistence type="predicted"/>
<keyword evidence="1" id="KW-0472">Membrane</keyword>
<evidence type="ECO:0000313" key="2">
    <source>
        <dbReference type="EMBL" id="EKU46600.1"/>
    </source>
</evidence>
<accession>K9AYK4</accession>
<feature type="transmembrane region" description="Helical" evidence="1">
    <location>
        <begin position="27"/>
        <end position="49"/>
    </location>
</feature>
<dbReference type="STRING" id="1229783.C273_09136"/>
<comment type="caution">
    <text evidence="2">The sequence shown here is derived from an EMBL/GenBank/DDBJ whole genome shotgun (WGS) entry which is preliminary data.</text>
</comment>